<evidence type="ECO:0000256" key="13">
    <source>
        <dbReference type="ARBA" id="ARBA00023136"/>
    </source>
</evidence>
<dbReference type="OMA" id="GPFDTND"/>
<dbReference type="GeneID" id="18823464"/>
<comment type="catalytic activity">
    <reaction evidence="21">
        <text>[(1-&gt;4)-N-acetyl-beta-D-glucosaminyl](n) + n H2O = chitosan + n acetate</text>
        <dbReference type="Rhea" id="RHEA:10464"/>
        <dbReference type="Rhea" id="RHEA-COMP:9593"/>
        <dbReference type="Rhea" id="RHEA-COMP:9597"/>
        <dbReference type="ChEBI" id="CHEBI:15377"/>
        <dbReference type="ChEBI" id="CHEBI:17029"/>
        <dbReference type="ChEBI" id="CHEBI:30089"/>
        <dbReference type="ChEBI" id="CHEBI:57704"/>
        <dbReference type="EC" id="3.5.1.41"/>
    </reaction>
    <physiologicalReaction direction="left-to-right" evidence="21">
        <dbReference type="Rhea" id="RHEA:10465"/>
    </physiologicalReaction>
</comment>
<dbReference type="Proteomes" id="UP000008493">
    <property type="component" value="Unassembled WGS sequence"/>
</dbReference>
<dbReference type="InterPro" id="IPR002509">
    <property type="entry name" value="NODB_dom"/>
</dbReference>
<protein>
    <recommendedName>
        <fullName evidence="20">chitin deacetylase</fullName>
        <ecNumber evidence="20">3.5.1.41</ecNumber>
    </recommendedName>
</protein>
<evidence type="ECO:0000256" key="6">
    <source>
        <dbReference type="ARBA" id="ARBA00022512"/>
    </source>
</evidence>
<evidence type="ECO:0000256" key="11">
    <source>
        <dbReference type="ARBA" id="ARBA00022801"/>
    </source>
</evidence>
<evidence type="ECO:0000256" key="12">
    <source>
        <dbReference type="ARBA" id="ARBA00023024"/>
    </source>
</evidence>
<dbReference type="eggNOG" id="ENOG502QRIP">
    <property type="taxonomic scope" value="Eukaryota"/>
</dbReference>
<evidence type="ECO:0000256" key="1">
    <source>
        <dbReference type="ARBA" id="ARBA00001941"/>
    </source>
</evidence>
<keyword evidence="18" id="KW-0961">Cell wall biogenesis/degradation</keyword>
<evidence type="ECO:0000313" key="26">
    <source>
        <dbReference type="Proteomes" id="UP000008493"/>
    </source>
</evidence>
<reference evidence="26" key="1">
    <citation type="journal article" date="2012" name="Proc. Natl. Acad. Sci. U.S.A.">
        <title>Genome sequence of the button mushroom Agaricus bisporus reveals mechanisms governing adaptation to a humic-rich ecological niche.</title>
        <authorList>
            <person name="Morin E."/>
            <person name="Kohler A."/>
            <person name="Baker A.R."/>
            <person name="Foulongne-Oriol M."/>
            <person name="Lombard V."/>
            <person name="Nagy L.G."/>
            <person name="Ohm R.A."/>
            <person name="Patyshakuliyeva A."/>
            <person name="Brun A."/>
            <person name="Aerts A.L."/>
            <person name="Bailey A.M."/>
            <person name="Billette C."/>
            <person name="Coutinho P.M."/>
            <person name="Deakin G."/>
            <person name="Doddapaneni H."/>
            <person name="Floudas D."/>
            <person name="Grimwood J."/>
            <person name="Hilden K."/>
            <person name="Kuees U."/>
            <person name="LaButti K.M."/>
            <person name="Lapidus A."/>
            <person name="Lindquist E.A."/>
            <person name="Lucas S.M."/>
            <person name="Murat C."/>
            <person name="Riley R.W."/>
            <person name="Salamov A.A."/>
            <person name="Schmutz J."/>
            <person name="Subramanian V."/>
            <person name="Woesten H.A.B."/>
            <person name="Xu J."/>
            <person name="Eastwood D.C."/>
            <person name="Foster G.D."/>
            <person name="Sonnenberg A.S."/>
            <person name="Cullen D."/>
            <person name="de Vries R.P."/>
            <person name="Lundell T."/>
            <person name="Hibbett D.S."/>
            <person name="Henrissat B."/>
            <person name="Burton K.S."/>
            <person name="Kerrigan R.W."/>
            <person name="Challen M.P."/>
            <person name="Grigoriev I.V."/>
            <person name="Martin F."/>
        </authorList>
    </citation>
    <scope>NUCLEOTIDE SEQUENCE [LARGE SCALE GENOMIC DNA]</scope>
    <source>
        <strain evidence="26">JB137-S8 / ATCC MYA-4627 / FGSC 10392</strain>
    </source>
</reference>
<dbReference type="InterPro" id="IPR050248">
    <property type="entry name" value="Polysacc_deacetylase_ArnD"/>
</dbReference>
<dbReference type="Pfam" id="PF01522">
    <property type="entry name" value="Polysacc_deac_1"/>
    <property type="match status" value="1"/>
</dbReference>
<dbReference type="PROSITE" id="PS51677">
    <property type="entry name" value="NODB"/>
    <property type="match status" value="1"/>
</dbReference>
<evidence type="ECO:0000256" key="22">
    <source>
        <dbReference type="SAM" id="MobiDB-lite"/>
    </source>
</evidence>
<dbReference type="EC" id="3.5.1.41" evidence="20"/>
<feature type="region of interest" description="Disordered" evidence="22">
    <location>
        <begin position="24"/>
        <end position="58"/>
    </location>
</feature>
<feature type="chain" id="PRO_5003886417" description="chitin deacetylase" evidence="23">
    <location>
        <begin position="20"/>
        <end position="444"/>
    </location>
</feature>
<evidence type="ECO:0000313" key="25">
    <source>
        <dbReference type="EMBL" id="EKM81682.1"/>
    </source>
</evidence>
<dbReference type="GO" id="GO:0004099">
    <property type="term" value="F:chitin deacetylase activity"/>
    <property type="evidence" value="ECO:0007669"/>
    <property type="project" value="UniProtKB-EC"/>
</dbReference>
<evidence type="ECO:0000256" key="4">
    <source>
        <dbReference type="ARBA" id="ARBA00010973"/>
    </source>
</evidence>
<proteinExistence type="inferred from homology"/>
<dbReference type="GO" id="GO:0046872">
    <property type="term" value="F:metal ion binding"/>
    <property type="evidence" value="ECO:0007669"/>
    <property type="project" value="UniProtKB-KW"/>
</dbReference>
<keyword evidence="16" id="KW-0170">Cobalt</keyword>
<keyword evidence="10 23" id="KW-0732">Signal</keyword>
<dbReference type="Gene3D" id="3.20.20.370">
    <property type="entry name" value="Glycoside hydrolase/deacetylase"/>
    <property type="match status" value="1"/>
</dbReference>
<keyword evidence="13" id="KW-0472">Membrane</keyword>
<comment type="cofactor">
    <cofactor evidence="1">
        <name>Co(2+)</name>
        <dbReference type="ChEBI" id="CHEBI:48828"/>
    </cofactor>
</comment>
<dbReference type="GO" id="GO:0009272">
    <property type="term" value="P:fungal-type cell wall biogenesis"/>
    <property type="evidence" value="ECO:0007669"/>
    <property type="project" value="UniProtKB-ARBA"/>
</dbReference>
<dbReference type="GO" id="GO:0006032">
    <property type="term" value="P:chitin catabolic process"/>
    <property type="evidence" value="ECO:0007669"/>
    <property type="project" value="UniProtKB-KW"/>
</dbReference>
<evidence type="ECO:0000256" key="21">
    <source>
        <dbReference type="ARBA" id="ARBA00048494"/>
    </source>
</evidence>
<keyword evidence="26" id="KW-1185">Reference proteome</keyword>
<organism evidence="25 26">
    <name type="scientific">Agaricus bisporus var. burnettii (strain JB137-S8 / ATCC MYA-4627 / FGSC 10392)</name>
    <name type="common">White button mushroom</name>
    <dbReference type="NCBI Taxonomy" id="597362"/>
    <lineage>
        <taxon>Eukaryota</taxon>
        <taxon>Fungi</taxon>
        <taxon>Dikarya</taxon>
        <taxon>Basidiomycota</taxon>
        <taxon>Agaricomycotina</taxon>
        <taxon>Agaricomycetes</taxon>
        <taxon>Agaricomycetidae</taxon>
        <taxon>Agaricales</taxon>
        <taxon>Agaricineae</taxon>
        <taxon>Agaricaceae</taxon>
        <taxon>Agaricus</taxon>
    </lineage>
</organism>
<keyword evidence="8" id="KW-0336">GPI-anchor</keyword>
<evidence type="ECO:0000256" key="23">
    <source>
        <dbReference type="SAM" id="SignalP"/>
    </source>
</evidence>
<evidence type="ECO:0000256" key="18">
    <source>
        <dbReference type="ARBA" id="ARBA00023316"/>
    </source>
</evidence>
<dbReference type="SUPFAM" id="SSF88713">
    <property type="entry name" value="Glycoside hydrolase/deacetylase"/>
    <property type="match status" value="1"/>
</dbReference>
<dbReference type="FunFam" id="3.20.20.370:FF:000004">
    <property type="entry name" value="Related to Chitin deacetylase"/>
    <property type="match status" value="1"/>
</dbReference>
<dbReference type="PANTHER" id="PTHR10587:SF133">
    <property type="entry name" value="CHITIN DEACETYLASE 1-RELATED"/>
    <property type="match status" value="1"/>
</dbReference>
<evidence type="ECO:0000256" key="5">
    <source>
        <dbReference type="ARBA" id="ARBA00022475"/>
    </source>
</evidence>
<dbReference type="InParanoid" id="K5XES0"/>
<comment type="similarity">
    <text evidence="4">Belongs to the polysaccharide deacetylase family.</text>
</comment>
<dbReference type="STRING" id="597362.K5XES0"/>
<keyword evidence="11" id="KW-0378">Hydrolase</keyword>
<evidence type="ECO:0000256" key="7">
    <source>
        <dbReference type="ARBA" id="ARBA00022525"/>
    </source>
</evidence>
<feature type="signal peptide" evidence="23">
    <location>
        <begin position="1"/>
        <end position="19"/>
    </location>
</feature>
<keyword evidence="6" id="KW-0134">Cell wall</keyword>
<evidence type="ECO:0000259" key="24">
    <source>
        <dbReference type="PROSITE" id="PS51677"/>
    </source>
</evidence>
<sequence>MKLPLLALVCATHLATTSASLGSKKHVQVLKRQATTAPPPPKPSTPTNVPTATASGIPPLSKITMGMPSAPTPLVTATFSAGAEPPIKGAPPLPSPFVFMLNEWPAQDRVPETNTPEVQEWMKELEGFNIPNISPTTDGSCAGDIEAAAQAAQRGWWTCGGYTRSTDIVACPDKLTWGVSFDDGPGPYTQTLLDYLKSKNISSTFFLVGSRVIERPTVVIEEYMAGHEISVHTWSHRPLTSLSNEQIVAELGWTRKAIRRMIGVSPTTMRPPFGDIDDRVRAISLAMGMVPLLWTRTPSGGVFDTNDWKVAAGEVTGLQSFQTFENIFNNASALDNGFIVLQHDVHEITVDMAVGYTLDAALNHNPKFTLKAIGQCTNTPATDMYLETTTNTTFPYPNNTKVDVDGDGKAETAIGATTSDAALIQSSIFTVLFGALMAAFGSMI</sequence>
<dbReference type="OrthoDB" id="407355at2759"/>
<keyword evidence="17" id="KW-0449">Lipoprotein</keyword>
<keyword evidence="19" id="KW-0624">Polysaccharide degradation</keyword>
<evidence type="ECO:0000256" key="10">
    <source>
        <dbReference type="ARBA" id="ARBA00022729"/>
    </source>
</evidence>
<evidence type="ECO:0000256" key="8">
    <source>
        <dbReference type="ARBA" id="ARBA00022622"/>
    </source>
</evidence>
<dbReference type="GO" id="GO:0098552">
    <property type="term" value="C:side of membrane"/>
    <property type="evidence" value="ECO:0007669"/>
    <property type="project" value="UniProtKB-KW"/>
</dbReference>
<evidence type="ECO:0000256" key="3">
    <source>
        <dbReference type="ARBA" id="ARBA00004609"/>
    </source>
</evidence>
<evidence type="ECO:0000256" key="9">
    <source>
        <dbReference type="ARBA" id="ARBA00022723"/>
    </source>
</evidence>
<dbReference type="KEGG" id="abp:AGABI1DRAFT111950"/>
<evidence type="ECO:0000256" key="16">
    <source>
        <dbReference type="ARBA" id="ARBA00023285"/>
    </source>
</evidence>
<evidence type="ECO:0000256" key="20">
    <source>
        <dbReference type="ARBA" id="ARBA00024056"/>
    </source>
</evidence>
<dbReference type="AlphaFoldDB" id="K5XES0"/>
<dbReference type="HOGENOM" id="CLU_030200_2_1_1"/>
<evidence type="ECO:0000256" key="17">
    <source>
        <dbReference type="ARBA" id="ARBA00023288"/>
    </source>
</evidence>
<dbReference type="GO" id="GO:0071555">
    <property type="term" value="P:cell wall organization"/>
    <property type="evidence" value="ECO:0007669"/>
    <property type="project" value="UniProtKB-KW"/>
</dbReference>
<keyword evidence="9" id="KW-0479">Metal-binding</keyword>
<comment type="subcellular location">
    <subcellularLocation>
        <location evidence="3">Cell membrane</location>
        <topology evidence="3">Lipid-anchor</topology>
        <topology evidence="3">GPI-anchor</topology>
    </subcellularLocation>
    <subcellularLocation>
        <location evidence="2">Secreted</location>
        <location evidence="2">Cell wall</location>
    </subcellularLocation>
</comment>
<dbReference type="RefSeq" id="XP_007327539.1">
    <property type="nucleotide sequence ID" value="XM_007327477.1"/>
</dbReference>
<feature type="domain" description="NodB homology" evidence="24">
    <location>
        <begin position="175"/>
        <end position="369"/>
    </location>
</feature>
<dbReference type="PANTHER" id="PTHR10587">
    <property type="entry name" value="GLYCOSYL TRANSFERASE-RELATED"/>
    <property type="match status" value="1"/>
</dbReference>
<dbReference type="InterPro" id="IPR011330">
    <property type="entry name" value="Glyco_hydro/deAcase_b/a-brl"/>
</dbReference>
<dbReference type="EMBL" id="JH971387">
    <property type="protein sequence ID" value="EKM81682.1"/>
    <property type="molecule type" value="Genomic_DNA"/>
</dbReference>
<keyword evidence="5" id="KW-1003">Cell membrane</keyword>
<accession>K5XES0</accession>
<evidence type="ECO:0000256" key="19">
    <source>
        <dbReference type="ARBA" id="ARBA00023326"/>
    </source>
</evidence>
<keyword evidence="14" id="KW-0325">Glycoprotein</keyword>
<keyword evidence="15" id="KW-0119">Carbohydrate metabolism</keyword>
<dbReference type="GO" id="GO:0005886">
    <property type="term" value="C:plasma membrane"/>
    <property type="evidence" value="ECO:0007669"/>
    <property type="project" value="UniProtKB-SubCell"/>
</dbReference>
<gene>
    <name evidence="25" type="ORF">AGABI1DRAFT_111950</name>
</gene>
<evidence type="ECO:0000256" key="2">
    <source>
        <dbReference type="ARBA" id="ARBA00004191"/>
    </source>
</evidence>
<keyword evidence="7" id="KW-0964">Secreted</keyword>
<keyword evidence="12" id="KW-0146">Chitin degradation</keyword>
<evidence type="ECO:0000256" key="15">
    <source>
        <dbReference type="ARBA" id="ARBA00023277"/>
    </source>
</evidence>
<name>K5XES0_AGABU</name>
<dbReference type="GO" id="GO:0000272">
    <property type="term" value="P:polysaccharide catabolic process"/>
    <property type="evidence" value="ECO:0007669"/>
    <property type="project" value="UniProtKB-KW"/>
</dbReference>
<evidence type="ECO:0000256" key="14">
    <source>
        <dbReference type="ARBA" id="ARBA00023180"/>
    </source>
</evidence>